<dbReference type="Proteomes" id="UP000663181">
    <property type="component" value="Chromosome"/>
</dbReference>
<keyword evidence="4" id="KW-0813">Transport</keyword>
<evidence type="ECO:0000256" key="10">
    <source>
        <dbReference type="ARBA" id="ARBA00030772"/>
    </source>
</evidence>
<gene>
    <name evidence="11" type="primary">gspN</name>
    <name evidence="11" type="ORF">ISN74_03910</name>
</gene>
<evidence type="ECO:0000313" key="12">
    <source>
        <dbReference type="Proteomes" id="UP000663181"/>
    </source>
</evidence>
<dbReference type="InterPro" id="IPR022792">
    <property type="entry name" value="T2SS_protein-GspN"/>
</dbReference>
<dbReference type="EMBL" id="CP064030">
    <property type="protein sequence ID" value="QRN54523.1"/>
    <property type="molecule type" value="Genomic_DNA"/>
</dbReference>
<dbReference type="Pfam" id="PF01203">
    <property type="entry name" value="T2SSN"/>
    <property type="match status" value="1"/>
</dbReference>
<protein>
    <recommendedName>
        <fullName evidence="3">Type II secretion system protein N</fullName>
    </recommendedName>
    <alternativeName>
        <fullName evidence="10">General secretion pathway protein N</fullName>
    </alternativeName>
</protein>
<evidence type="ECO:0000256" key="2">
    <source>
        <dbReference type="ARBA" id="ARBA00007208"/>
    </source>
</evidence>
<proteinExistence type="inferred from homology"/>
<name>A0ABX7GWX2_9GAMM</name>
<keyword evidence="6" id="KW-0997">Cell inner membrane</keyword>
<keyword evidence="5" id="KW-1003">Cell membrane</keyword>
<comment type="similarity">
    <text evidence="2">Belongs to the GSP N family.</text>
</comment>
<evidence type="ECO:0000256" key="5">
    <source>
        <dbReference type="ARBA" id="ARBA00022475"/>
    </source>
</evidence>
<evidence type="ECO:0000256" key="1">
    <source>
        <dbReference type="ARBA" id="ARBA00004533"/>
    </source>
</evidence>
<sequence>MKHLNKVLAGLAAFLIALTLLVWFMPARLALPLMQSRIHGLRFDQLDGTLWQGRAGQVSASDGTPLGSLSWTLSRRALLGDVQLGLDLRQPQLQWQAQMHRLSDTQEDWRDVTLHADMALLGVQPLLNGQPQGQFDLHVAQAVLQGRWPMQVEASGAWSKAAVRTAQGVVPLGNLLLSIHGEAGVLKASLDDDGSGPLQTAGRLSLSPLGWDLHLSMKPRRDDPALLHWLRGFGAPTADGSVQLRYRGGLAQFNSGTENP</sequence>
<evidence type="ECO:0000313" key="11">
    <source>
        <dbReference type="EMBL" id="QRN54523.1"/>
    </source>
</evidence>
<dbReference type="RefSeq" id="WP_188797580.1">
    <property type="nucleotide sequence ID" value="NZ_BMIZ01000001.1"/>
</dbReference>
<organism evidence="11 12">
    <name type="scientific">Dyella caseinilytica</name>
    <dbReference type="NCBI Taxonomy" id="1849581"/>
    <lineage>
        <taxon>Bacteria</taxon>
        <taxon>Pseudomonadati</taxon>
        <taxon>Pseudomonadota</taxon>
        <taxon>Gammaproteobacteria</taxon>
        <taxon>Lysobacterales</taxon>
        <taxon>Rhodanobacteraceae</taxon>
        <taxon>Dyella</taxon>
    </lineage>
</organism>
<evidence type="ECO:0000256" key="7">
    <source>
        <dbReference type="ARBA" id="ARBA00022692"/>
    </source>
</evidence>
<keyword evidence="9" id="KW-0472">Membrane</keyword>
<keyword evidence="12" id="KW-1185">Reference proteome</keyword>
<evidence type="ECO:0000256" key="8">
    <source>
        <dbReference type="ARBA" id="ARBA00022927"/>
    </source>
</evidence>
<evidence type="ECO:0000256" key="9">
    <source>
        <dbReference type="ARBA" id="ARBA00023136"/>
    </source>
</evidence>
<reference evidence="11 12" key="1">
    <citation type="submission" date="2020-10" db="EMBL/GenBank/DDBJ databases">
        <title>Phylogeny of dyella-like bacteria.</title>
        <authorList>
            <person name="Fu J."/>
        </authorList>
    </citation>
    <scope>NUCLEOTIDE SEQUENCE [LARGE SCALE GENOMIC DNA]</scope>
    <source>
        <strain evidence="11 12">DHOB09</strain>
    </source>
</reference>
<comment type="subcellular location">
    <subcellularLocation>
        <location evidence="1">Cell inner membrane</location>
    </subcellularLocation>
</comment>
<accession>A0ABX7GWX2</accession>
<keyword evidence="8" id="KW-0653">Protein transport</keyword>
<keyword evidence="7" id="KW-0812">Transmembrane</keyword>
<evidence type="ECO:0000256" key="6">
    <source>
        <dbReference type="ARBA" id="ARBA00022519"/>
    </source>
</evidence>
<evidence type="ECO:0000256" key="4">
    <source>
        <dbReference type="ARBA" id="ARBA00022448"/>
    </source>
</evidence>
<evidence type="ECO:0000256" key="3">
    <source>
        <dbReference type="ARBA" id="ARBA00021563"/>
    </source>
</evidence>